<evidence type="ECO:0000256" key="2">
    <source>
        <dbReference type="SAM" id="SignalP"/>
    </source>
</evidence>
<feature type="chain" id="PRO_5028071207" evidence="2">
    <location>
        <begin position="27"/>
        <end position="421"/>
    </location>
</feature>
<dbReference type="EMBL" id="CACVAY010000130">
    <property type="protein sequence ID" value="CAA6826212.1"/>
    <property type="molecule type" value="Genomic_DNA"/>
</dbReference>
<proteinExistence type="predicted"/>
<feature type="domain" description="Cytochrome c-552/4" evidence="3">
    <location>
        <begin position="53"/>
        <end position="139"/>
    </location>
</feature>
<dbReference type="Pfam" id="PF13435">
    <property type="entry name" value="Cytochrome_C554"/>
    <property type="match status" value="1"/>
</dbReference>
<evidence type="ECO:0000259" key="3">
    <source>
        <dbReference type="Pfam" id="PF13435"/>
    </source>
</evidence>
<dbReference type="AlphaFoldDB" id="A0A6S6U011"/>
<protein>
    <submittedName>
        <fullName evidence="4">Cytochrome c family protein</fullName>
    </submittedName>
</protein>
<dbReference type="InterPro" id="IPR023155">
    <property type="entry name" value="Cyt_c-552/4"/>
</dbReference>
<keyword evidence="2" id="KW-0732">Signal</keyword>
<gene>
    <name evidence="4" type="ORF">HELGO_WM59666</name>
</gene>
<dbReference type="InterPro" id="IPR036280">
    <property type="entry name" value="Multihaem_cyt_sf"/>
</dbReference>
<evidence type="ECO:0000256" key="1">
    <source>
        <dbReference type="SAM" id="MobiDB-lite"/>
    </source>
</evidence>
<dbReference type="SUPFAM" id="SSF48695">
    <property type="entry name" value="Multiheme cytochromes"/>
    <property type="match status" value="1"/>
</dbReference>
<feature type="region of interest" description="Disordered" evidence="1">
    <location>
        <begin position="165"/>
        <end position="184"/>
    </location>
</feature>
<name>A0A6S6U011_9GAMM</name>
<feature type="compositionally biased region" description="Polar residues" evidence="1">
    <location>
        <begin position="165"/>
        <end position="183"/>
    </location>
</feature>
<evidence type="ECO:0000313" key="4">
    <source>
        <dbReference type="EMBL" id="CAA6826212.1"/>
    </source>
</evidence>
<dbReference type="Gene3D" id="1.10.1130.10">
    <property type="entry name" value="Flavocytochrome C3, Chain A"/>
    <property type="match status" value="1"/>
</dbReference>
<reference evidence="4" key="1">
    <citation type="submission" date="2020-01" db="EMBL/GenBank/DDBJ databases">
        <authorList>
            <person name="Meier V. D."/>
            <person name="Meier V D."/>
        </authorList>
    </citation>
    <scope>NUCLEOTIDE SEQUENCE</scope>
    <source>
        <strain evidence="4">HLG_WM_MAG_07</strain>
    </source>
</reference>
<organism evidence="4">
    <name type="scientific">uncultured Thiotrichaceae bacterium</name>
    <dbReference type="NCBI Taxonomy" id="298394"/>
    <lineage>
        <taxon>Bacteria</taxon>
        <taxon>Pseudomonadati</taxon>
        <taxon>Pseudomonadota</taxon>
        <taxon>Gammaproteobacteria</taxon>
        <taxon>Thiotrichales</taxon>
        <taxon>Thiotrichaceae</taxon>
        <taxon>environmental samples</taxon>
    </lineage>
</organism>
<accession>A0A6S6U011</accession>
<sequence>MKLSRLRLLRLASVSLLIPLFAIAFAESPTTTSDSTTVNTPIPTAPHEVSSQVCGSCHVEIFNEWKGSMHAQSTPMADPIHDAFYRKVIGDPKEEGVKKKGKYPVCLKCHAPNAAMQKKTKLDAKPAFAEGVNCVYCHTISGYKGTTSPEGKQQLGQAAYVNSTTSLQSPSGKNYTTSAQATTPGPADPTFHPFPMEGKHSAIYKSNEICLGCHDQRKNFNGVALCNTGNEYADSGSQVNCQSCHMPMVNGHASHNWAGGHDKNMLRKSLKMQLHVDKADANLKAIVTMKNLLPHNFPTGSPFRNAYLKLVAYNEQGEVVWQNYKTHPMKEDKDAVMYYTLGDGAGKPAMPPKAKEVLSDTRLKPHEERVMEYKIQGEGITLVRAEVFYHLLTPKLAESLDKVLTADLKETKRVALSEVKL</sequence>
<feature type="signal peptide" evidence="2">
    <location>
        <begin position="1"/>
        <end position="26"/>
    </location>
</feature>